<dbReference type="EMBL" id="HBGZ01027939">
    <property type="protein sequence ID" value="CAD9624708.1"/>
    <property type="molecule type" value="Transcribed_RNA"/>
</dbReference>
<proteinExistence type="predicted"/>
<evidence type="ECO:0000256" key="1">
    <source>
        <dbReference type="SAM" id="SignalP"/>
    </source>
</evidence>
<gene>
    <name evidence="2" type="ORF">SMAR0320_LOCUS19889</name>
</gene>
<feature type="chain" id="PRO_5030160682" description="H(+)-exporting diphosphatase" evidence="1">
    <location>
        <begin position="26"/>
        <end position="255"/>
    </location>
</feature>
<accession>A0A6V0Y0I2</accession>
<feature type="signal peptide" evidence="1">
    <location>
        <begin position="1"/>
        <end position="25"/>
    </location>
</feature>
<reference evidence="2" key="1">
    <citation type="submission" date="2021-01" db="EMBL/GenBank/DDBJ databases">
        <authorList>
            <person name="Corre E."/>
            <person name="Pelletier E."/>
            <person name="Niang G."/>
            <person name="Scheremetjew M."/>
            <person name="Finn R."/>
            <person name="Kale V."/>
            <person name="Holt S."/>
            <person name="Cochrane G."/>
            <person name="Meng A."/>
            <person name="Brown T."/>
            <person name="Cohen L."/>
        </authorList>
    </citation>
    <scope>NUCLEOTIDE SEQUENCE</scope>
    <source>
        <strain evidence="2">SM1012Den-03</strain>
    </source>
</reference>
<evidence type="ECO:0000313" key="2">
    <source>
        <dbReference type="EMBL" id="CAD9624708.1"/>
    </source>
</evidence>
<sequence>MWSPILMIASSICIIIAHLSCMVNCFVLPAHNIPFGTKNHITTPTTGTALKLTSDEDFASFNNEGGGDDGQQLASEFYQELEYRRKHGEETYTVSVPKQRKMFSTQTRQDATSQKPAVSAGLFSGGGSTVYSSGRSIRAEIDILNRSMEDSKGRETWNVDFDLSSEQVENLLKIVGSSLVFIAIAGVVYEVSGGGVGTITLINDVAKDGISSMMIGVNNGEVFMGEEAAWLMKESSTLAASIVDAVCSVEGMVLF</sequence>
<organism evidence="2">
    <name type="scientific">Skeletonema marinoi</name>
    <dbReference type="NCBI Taxonomy" id="267567"/>
    <lineage>
        <taxon>Eukaryota</taxon>
        <taxon>Sar</taxon>
        <taxon>Stramenopiles</taxon>
        <taxon>Ochrophyta</taxon>
        <taxon>Bacillariophyta</taxon>
        <taxon>Coscinodiscophyceae</taxon>
        <taxon>Thalassiosirophycidae</taxon>
        <taxon>Thalassiosirales</taxon>
        <taxon>Skeletonemataceae</taxon>
        <taxon>Skeletonema</taxon>
        <taxon>Skeletonema marinoi-dohrnii complex</taxon>
    </lineage>
</organism>
<evidence type="ECO:0008006" key="3">
    <source>
        <dbReference type="Google" id="ProtNLM"/>
    </source>
</evidence>
<dbReference type="AlphaFoldDB" id="A0A6V0Y0I2"/>
<protein>
    <recommendedName>
        <fullName evidence="3">H(+)-exporting diphosphatase</fullName>
    </recommendedName>
</protein>
<name>A0A6V0Y0I2_9STRA</name>
<keyword evidence="1" id="KW-0732">Signal</keyword>